<gene>
    <name evidence="16" type="ORF">CTER_0701</name>
</gene>
<evidence type="ECO:0000259" key="15">
    <source>
        <dbReference type="PROSITE" id="PS50109"/>
    </source>
</evidence>
<dbReference type="STRING" id="1195236.CTER_0701"/>
<keyword evidence="8" id="KW-0547">Nucleotide-binding</keyword>
<comment type="catalytic activity">
    <reaction evidence="1">
        <text>ATP + protein L-histidine = ADP + protein N-phospho-L-histidine.</text>
        <dbReference type="EC" id="2.7.13.3"/>
    </reaction>
</comment>
<reference evidence="16 17" key="1">
    <citation type="journal article" date="2013" name="Genome Announc.">
        <title>Draft Genome Sequence of the Cellulolytic, Mesophilic, Anaerobic Bacterium Clostridium termitidis Strain CT1112 (DSM 5398).</title>
        <authorList>
            <person name="Lal S."/>
            <person name="Ramachandran U."/>
            <person name="Zhang X."/>
            <person name="Munir R."/>
            <person name="Sparling R."/>
            <person name="Levin D.B."/>
        </authorList>
    </citation>
    <scope>NUCLEOTIDE SEQUENCE [LARGE SCALE GENOMIC DNA]</scope>
    <source>
        <strain evidence="16 17">CT1112</strain>
    </source>
</reference>
<dbReference type="PATRIC" id="fig|1195236.3.peg.995"/>
<keyword evidence="17" id="KW-1185">Reference proteome</keyword>
<dbReference type="Proteomes" id="UP000014155">
    <property type="component" value="Unassembled WGS sequence"/>
</dbReference>
<dbReference type="SMART" id="SM00387">
    <property type="entry name" value="HATPase_c"/>
    <property type="match status" value="1"/>
</dbReference>
<organism evidence="16 17">
    <name type="scientific">Ruminiclostridium cellobioparum subsp. termitidis CT1112</name>
    <dbReference type="NCBI Taxonomy" id="1195236"/>
    <lineage>
        <taxon>Bacteria</taxon>
        <taxon>Bacillati</taxon>
        <taxon>Bacillota</taxon>
        <taxon>Clostridia</taxon>
        <taxon>Eubacteriales</taxon>
        <taxon>Oscillospiraceae</taxon>
        <taxon>Ruminiclostridium</taxon>
    </lineage>
</organism>
<keyword evidence="7 14" id="KW-0812">Transmembrane</keyword>
<dbReference type="SUPFAM" id="SSF55874">
    <property type="entry name" value="ATPase domain of HSP90 chaperone/DNA topoisomerase II/histidine kinase"/>
    <property type="match status" value="1"/>
</dbReference>
<dbReference type="InterPro" id="IPR036890">
    <property type="entry name" value="HATPase_C_sf"/>
</dbReference>
<keyword evidence="12" id="KW-0902">Two-component regulatory system</keyword>
<evidence type="ECO:0000256" key="6">
    <source>
        <dbReference type="ARBA" id="ARBA00022679"/>
    </source>
</evidence>
<dbReference type="GO" id="GO:0005886">
    <property type="term" value="C:plasma membrane"/>
    <property type="evidence" value="ECO:0007669"/>
    <property type="project" value="UniProtKB-SubCell"/>
</dbReference>
<dbReference type="Gene3D" id="3.30.565.10">
    <property type="entry name" value="Histidine kinase-like ATPase, C-terminal domain"/>
    <property type="match status" value="1"/>
</dbReference>
<dbReference type="SMART" id="SM00388">
    <property type="entry name" value="HisKA"/>
    <property type="match status" value="1"/>
</dbReference>
<dbReference type="NCBIfam" id="NF033091">
    <property type="entry name" value="HK_VanS_ACDEFG"/>
    <property type="match status" value="1"/>
</dbReference>
<dbReference type="eggNOG" id="COG5002">
    <property type="taxonomic scope" value="Bacteria"/>
</dbReference>
<evidence type="ECO:0000256" key="4">
    <source>
        <dbReference type="ARBA" id="ARBA00022475"/>
    </source>
</evidence>
<dbReference type="InterPro" id="IPR003661">
    <property type="entry name" value="HisK_dim/P_dom"/>
</dbReference>
<dbReference type="GO" id="GO:0000155">
    <property type="term" value="F:phosphorelay sensor kinase activity"/>
    <property type="evidence" value="ECO:0007669"/>
    <property type="project" value="InterPro"/>
</dbReference>
<dbReference type="InterPro" id="IPR004358">
    <property type="entry name" value="Sig_transdc_His_kin-like_C"/>
</dbReference>
<evidence type="ECO:0000256" key="5">
    <source>
        <dbReference type="ARBA" id="ARBA00022553"/>
    </source>
</evidence>
<dbReference type="Pfam" id="PF00512">
    <property type="entry name" value="HisKA"/>
    <property type="match status" value="1"/>
</dbReference>
<dbReference type="AlphaFoldDB" id="S0FNB8"/>
<evidence type="ECO:0000256" key="7">
    <source>
        <dbReference type="ARBA" id="ARBA00022692"/>
    </source>
</evidence>
<dbReference type="InterPro" id="IPR005467">
    <property type="entry name" value="His_kinase_dom"/>
</dbReference>
<evidence type="ECO:0000256" key="2">
    <source>
        <dbReference type="ARBA" id="ARBA00004651"/>
    </source>
</evidence>
<dbReference type="PANTHER" id="PTHR45528:SF1">
    <property type="entry name" value="SENSOR HISTIDINE KINASE CPXA"/>
    <property type="match status" value="1"/>
</dbReference>
<evidence type="ECO:0000256" key="14">
    <source>
        <dbReference type="SAM" id="Phobius"/>
    </source>
</evidence>
<dbReference type="FunFam" id="3.30.565.10:FF:000013">
    <property type="entry name" value="Two-component sensor histidine kinase"/>
    <property type="match status" value="1"/>
</dbReference>
<name>S0FNB8_RUMCE</name>
<dbReference type="EC" id="2.7.13.3" evidence="3"/>
<evidence type="ECO:0000313" key="17">
    <source>
        <dbReference type="Proteomes" id="UP000014155"/>
    </source>
</evidence>
<keyword evidence="13 14" id="KW-0472">Membrane</keyword>
<dbReference type="InterPro" id="IPR058212">
    <property type="entry name" value="VanS-like"/>
</dbReference>
<keyword evidence="4" id="KW-1003">Cell membrane</keyword>
<dbReference type="GO" id="GO:0005524">
    <property type="term" value="F:ATP binding"/>
    <property type="evidence" value="ECO:0007669"/>
    <property type="project" value="UniProtKB-KW"/>
</dbReference>
<evidence type="ECO:0000313" key="16">
    <source>
        <dbReference type="EMBL" id="EMS73357.1"/>
    </source>
</evidence>
<feature type="transmembrane region" description="Helical" evidence="14">
    <location>
        <begin position="12"/>
        <end position="35"/>
    </location>
</feature>
<evidence type="ECO:0000256" key="12">
    <source>
        <dbReference type="ARBA" id="ARBA00023012"/>
    </source>
</evidence>
<dbReference type="Gene3D" id="1.10.287.130">
    <property type="match status" value="1"/>
</dbReference>
<proteinExistence type="predicted"/>
<evidence type="ECO:0000256" key="11">
    <source>
        <dbReference type="ARBA" id="ARBA00022989"/>
    </source>
</evidence>
<evidence type="ECO:0000256" key="9">
    <source>
        <dbReference type="ARBA" id="ARBA00022777"/>
    </source>
</evidence>
<keyword evidence="10" id="KW-0067">ATP-binding</keyword>
<evidence type="ECO:0000256" key="8">
    <source>
        <dbReference type="ARBA" id="ARBA00022741"/>
    </source>
</evidence>
<dbReference type="Pfam" id="PF02518">
    <property type="entry name" value="HATPase_c"/>
    <property type="match status" value="1"/>
</dbReference>
<dbReference type="PRINTS" id="PR00344">
    <property type="entry name" value="BCTRLSENSOR"/>
</dbReference>
<evidence type="ECO:0000256" key="13">
    <source>
        <dbReference type="ARBA" id="ARBA00023136"/>
    </source>
</evidence>
<feature type="transmembrane region" description="Helical" evidence="14">
    <location>
        <begin position="76"/>
        <end position="94"/>
    </location>
</feature>
<dbReference type="PANTHER" id="PTHR45528">
    <property type="entry name" value="SENSOR HISTIDINE KINASE CPXA"/>
    <property type="match status" value="1"/>
</dbReference>
<dbReference type="CDD" id="cd00082">
    <property type="entry name" value="HisKA"/>
    <property type="match status" value="1"/>
</dbReference>
<feature type="domain" description="Histidine kinase" evidence="15">
    <location>
        <begin position="159"/>
        <end position="375"/>
    </location>
</feature>
<dbReference type="SUPFAM" id="SSF47384">
    <property type="entry name" value="Homodimeric domain of signal transducing histidine kinase"/>
    <property type="match status" value="1"/>
</dbReference>
<dbReference type="InterPro" id="IPR050398">
    <property type="entry name" value="HssS/ArlS-like"/>
</dbReference>
<sequence>MKSDFRRVKTKIMLQILLTGLITVVVGLFILHFLIDDALQKPFAEGFVSLLQRLFHIDYWNAAGVYAIIFRNNKGLLLGIGFVFLLLIFIYVAMSGFTRYFKKISGGIDQLVNESEEPITLPSELEFIETKLNTVKSTLEKRRDAALESERRKNDLVVYLAHDIKTPLTSVIGYLSLLNEAPDMPLEQRIKYTGITLEKAYRLEQLINEFFEITRFNLQTINLIKEDVNLTMMLEQMADEFYPILAPRNKEAVVEAGENIMIYADSDKLGRVFNNILKNAAAYSYDDSSINISAISEGENIIIRFRNKGKMIPPDKLDSIFEKFYRLDSARSSNTGGTGLGLAIAKEIVVLHGGTISAESNEVYTQFTVSLPVKKT</sequence>
<keyword evidence="11 14" id="KW-1133">Transmembrane helix</keyword>
<dbReference type="InterPro" id="IPR036097">
    <property type="entry name" value="HisK_dim/P_sf"/>
</dbReference>
<protein>
    <recommendedName>
        <fullName evidence="3">histidine kinase</fullName>
        <ecNumber evidence="3">2.7.13.3</ecNumber>
    </recommendedName>
</protein>
<evidence type="ECO:0000256" key="1">
    <source>
        <dbReference type="ARBA" id="ARBA00000085"/>
    </source>
</evidence>
<accession>S0FNB8</accession>
<evidence type="ECO:0000256" key="10">
    <source>
        <dbReference type="ARBA" id="ARBA00022840"/>
    </source>
</evidence>
<dbReference type="EMBL" id="AORV01000021">
    <property type="protein sequence ID" value="EMS73357.1"/>
    <property type="molecule type" value="Genomic_DNA"/>
</dbReference>
<dbReference type="InterPro" id="IPR003594">
    <property type="entry name" value="HATPase_dom"/>
</dbReference>
<comment type="caution">
    <text evidence="16">The sequence shown here is derived from an EMBL/GenBank/DDBJ whole genome shotgun (WGS) entry which is preliminary data.</text>
</comment>
<dbReference type="PROSITE" id="PS50109">
    <property type="entry name" value="HIS_KIN"/>
    <property type="match status" value="1"/>
</dbReference>
<keyword evidence="5" id="KW-0597">Phosphoprotein</keyword>
<feature type="transmembrane region" description="Helical" evidence="14">
    <location>
        <begin position="47"/>
        <end position="69"/>
    </location>
</feature>
<evidence type="ECO:0000256" key="3">
    <source>
        <dbReference type="ARBA" id="ARBA00012438"/>
    </source>
</evidence>
<comment type="subcellular location">
    <subcellularLocation>
        <location evidence="2">Cell membrane</location>
        <topology evidence="2">Multi-pass membrane protein</topology>
    </subcellularLocation>
</comment>
<keyword evidence="9 16" id="KW-0418">Kinase</keyword>
<keyword evidence="6" id="KW-0808">Transferase</keyword>